<proteinExistence type="predicted"/>
<dbReference type="Proteomes" id="UP001595892">
    <property type="component" value="Unassembled WGS sequence"/>
</dbReference>
<dbReference type="InterPro" id="IPR019627">
    <property type="entry name" value="YAcAr"/>
</dbReference>
<accession>A0ABV9NNX7</accession>
<dbReference type="EMBL" id="JBHSGG010000044">
    <property type="protein sequence ID" value="MFC4729505.1"/>
    <property type="molecule type" value="Genomic_DNA"/>
</dbReference>
<protein>
    <submittedName>
        <fullName evidence="2">SLOG family protein</fullName>
    </submittedName>
</protein>
<evidence type="ECO:0000313" key="3">
    <source>
        <dbReference type="Proteomes" id="UP001595892"/>
    </source>
</evidence>
<sequence>MTRFRLLVAGGPDYFDDARVRAVLGRILADKGALTLVETTQRYGAEAAVHAWAFENGIGSDGFHKLDAALASKPDGAVVFSLAYHPCRFAEVIKAAGVPVFEVGR</sequence>
<gene>
    <name evidence="2" type="ORF">ACFO3Q_15150</name>
</gene>
<dbReference type="Pfam" id="PF10686">
    <property type="entry name" value="YAcAr"/>
    <property type="match status" value="1"/>
</dbReference>
<organism evidence="2 3">
    <name type="scientific">Coralloluteibacterium thermophilum</name>
    <dbReference type="NCBI Taxonomy" id="2707049"/>
    <lineage>
        <taxon>Bacteria</taxon>
        <taxon>Pseudomonadati</taxon>
        <taxon>Pseudomonadota</taxon>
        <taxon>Gammaproteobacteria</taxon>
        <taxon>Lysobacterales</taxon>
        <taxon>Lysobacteraceae</taxon>
        <taxon>Coralloluteibacterium</taxon>
    </lineage>
</organism>
<comment type="caution">
    <text evidence="2">The sequence shown here is derived from an EMBL/GenBank/DDBJ whole genome shotgun (WGS) entry which is preliminary data.</text>
</comment>
<feature type="domain" description="YspA cpYpsA-related SLOG" evidence="1">
    <location>
        <begin position="5"/>
        <end position="58"/>
    </location>
</feature>
<dbReference type="RefSeq" id="WP_377005554.1">
    <property type="nucleotide sequence ID" value="NZ_JBHSGG010000044.1"/>
</dbReference>
<evidence type="ECO:0000313" key="2">
    <source>
        <dbReference type="EMBL" id="MFC4729505.1"/>
    </source>
</evidence>
<evidence type="ECO:0000259" key="1">
    <source>
        <dbReference type="Pfam" id="PF10686"/>
    </source>
</evidence>
<name>A0ABV9NNX7_9GAMM</name>
<reference evidence="3" key="1">
    <citation type="journal article" date="2019" name="Int. J. Syst. Evol. Microbiol.">
        <title>The Global Catalogue of Microorganisms (GCM) 10K type strain sequencing project: providing services to taxonomists for standard genome sequencing and annotation.</title>
        <authorList>
            <consortium name="The Broad Institute Genomics Platform"/>
            <consortium name="The Broad Institute Genome Sequencing Center for Infectious Disease"/>
            <person name="Wu L."/>
            <person name="Ma J."/>
        </authorList>
    </citation>
    <scope>NUCLEOTIDE SEQUENCE [LARGE SCALE GENOMIC DNA]</scope>
    <source>
        <strain evidence="3">CGMCC 1.13574</strain>
    </source>
</reference>
<keyword evidence="3" id="KW-1185">Reference proteome</keyword>